<keyword evidence="3" id="KW-1185">Reference proteome</keyword>
<feature type="region of interest" description="Disordered" evidence="1">
    <location>
        <begin position="83"/>
        <end position="102"/>
    </location>
</feature>
<comment type="caution">
    <text evidence="2">The sequence shown here is derived from an EMBL/GenBank/DDBJ whole genome shotgun (WGS) entry which is preliminary data.</text>
</comment>
<evidence type="ECO:0000313" key="3">
    <source>
        <dbReference type="Proteomes" id="UP001066276"/>
    </source>
</evidence>
<evidence type="ECO:0000256" key="1">
    <source>
        <dbReference type="SAM" id="MobiDB-lite"/>
    </source>
</evidence>
<gene>
    <name evidence="2" type="ORF">NDU88_006000</name>
</gene>
<sequence>MARGPGCLDEAYRRCGSTTSDPDPAILAERGPTLRRPGTNKGTTDEKASTKGGLPATRRLLDERAESLHGRATKRWAHVVILSEEERSASPRGGQEHKTGSA</sequence>
<accession>A0AAV7TVJ9</accession>
<feature type="region of interest" description="Disordered" evidence="1">
    <location>
        <begin position="1"/>
        <end position="59"/>
    </location>
</feature>
<proteinExistence type="predicted"/>
<organism evidence="2 3">
    <name type="scientific">Pleurodeles waltl</name>
    <name type="common">Iberian ribbed newt</name>
    <dbReference type="NCBI Taxonomy" id="8319"/>
    <lineage>
        <taxon>Eukaryota</taxon>
        <taxon>Metazoa</taxon>
        <taxon>Chordata</taxon>
        <taxon>Craniata</taxon>
        <taxon>Vertebrata</taxon>
        <taxon>Euteleostomi</taxon>
        <taxon>Amphibia</taxon>
        <taxon>Batrachia</taxon>
        <taxon>Caudata</taxon>
        <taxon>Salamandroidea</taxon>
        <taxon>Salamandridae</taxon>
        <taxon>Pleurodelinae</taxon>
        <taxon>Pleurodeles</taxon>
    </lineage>
</organism>
<dbReference type="Proteomes" id="UP001066276">
    <property type="component" value="Chromosome 3_2"/>
</dbReference>
<evidence type="ECO:0000313" key="2">
    <source>
        <dbReference type="EMBL" id="KAJ1180784.1"/>
    </source>
</evidence>
<name>A0AAV7TVJ9_PLEWA</name>
<dbReference type="EMBL" id="JANPWB010000006">
    <property type="protein sequence ID" value="KAJ1180784.1"/>
    <property type="molecule type" value="Genomic_DNA"/>
</dbReference>
<reference evidence="2" key="1">
    <citation type="journal article" date="2022" name="bioRxiv">
        <title>Sequencing and chromosome-scale assembly of the giantPleurodeles waltlgenome.</title>
        <authorList>
            <person name="Brown T."/>
            <person name="Elewa A."/>
            <person name="Iarovenko S."/>
            <person name="Subramanian E."/>
            <person name="Araus A.J."/>
            <person name="Petzold A."/>
            <person name="Susuki M."/>
            <person name="Suzuki K.-i.T."/>
            <person name="Hayashi T."/>
            <person name="Toyoda A."/>
            <person name="Oliveira C."/>
            <person name="Osipova E."/>
            <person name="Leigh N.D."/>
            <person name="Simon A."/>
            <person name="Yun M.H."/>
        </authorList>
    </citation>
    <scope>NUCLEOTIDE SEQUENCE</scope>
    <source>
        <strain evidence="2">20211129_DDA</strain>
        <tissue evidence="2">Liver</tissue>
    </source>
</reference>
<feature type="compositionally biased region" description="Basic and acidic residues" evidence="1">
    <location>
        <begin position="84"/>
        <end position="102"/>
    </location>
</feature>
<protein>
    <submittedName>
        <fullName evidence="2">Uncharacterized protein</fullName>
    </submittedName>
</protein>
<dbReference type="AlphaFoldDB" id="A0AAV7TVJ9"/>